<name>A0ABQ2UJ17_9PSEU</name>
<gene>
    <name evidence="1" type="ORF">GCM10010178_35370</name>
</gene>
<dbReference type="Proteomes" id="UP000649573">
    <property type="component" value="Unassembled WGS sequence"/>
</dbReference>
<proteinExistence type="predicted"/>
<dbReference type="EMBL" id="BMRE01000013">
    <property type="protein sequence ID" value="GGU39912.1"/>
    <property type="molecule type" value="Genomic_DNA"/>
</dbReference>
<sequence length="65" mass="7020">MPSIEMITSVVAIGLAVRPTLDLMIALRGTRPGERAKIIAALRSGGLHRRLRRGADDEAQPLSDE</sequence>
<protein>
    <submittedName>
        <fullName evidence="1">Uncharacterized protein</fullName>
    </submittedName>
</protein>
<reference evidence="2" key="1">
    <citation type="journal article" date="2019" name="Int. J. Syst. Evol. Microbiol.">
        <title>The Global Catalogue of Microorganisms (GCM) 10K type strain sequencing project: providing services to taxonomists for standard genome sequencing and annotation.</title>
        <authorList>
            <consortium name="The Broad Institute Genomics Platform"/>
            <consortium name="The Broad Institute Genome Sequencing Center for Infectious Disease"/>
            <person name="Wu L."/>
            <person name="Ma J."/>
        </authorList>
    </citation>
    <scope>NUCLEOTIDE SEQUENCE [LARGE SCALE GENOMIC DNA]</scope>
    <source>
        <strain evidence="2">JCM 3296</strain>
    </source>
</reference>
<comment type="caution">
    <text evidence="1">The sequence shown here is derived from an EMBL/GenBank/DDBJ whole genome shotgun (WGS) entry which is preliminary data.</text>
</comment>
<keyword evidence="2" id="KW-1185">Reference proteome</keyword>
<organism evidence="1 2">
    <name type="scientific">Lentzea flava</name>
    <dbReference type="NCBI Taxonomy" id="103732"/>
    <lineage>
        <taxon>Bacteria</taxon>
        <taxon>Bacillati</taxon>
        <taxon>Actinomycetota</taxon>
        <taxon>Actinomycetes</taxon>
        <taxon>Pseudonocardiales</taxon>
        <taxon>Pseudonocardiaceae</taxon>
        <taxon>Lentzea</taxon>
    </lineage>
</organism>
<evidence type="ECO:0000313" key="2">
    <source>
        <dbReference type="Proteomes" id="UP000649573"/>
    </source>
</evidence>
<accession>A0ABQ2UJ17</accession>
<evidence type="ECO:0000313" key="1">
    <source>
        <dbReference type="EMBL" id="GGU39912.1"/>
    </source>
</evidence>